<name>A0A7S2T3G5_9CHLO</name>
<proteinExistence type="predicted"/>
<feature type="coiled-coil region" evidence="1">
    <location>
        <begin position="199"/>
        <end position="226"/>
    </location>
</feature>
<keyword evidence="3" id="KW-0472">Membrane</keyword>
<organism evidence="4">
    <name type="scientific">Chloropicon primus</name>
    <dbReference type="NCBI Taxonomy" id="1764295"/>
    <lineage>
        <taxon>Eukaryota</taxon>
        <taxon>Viridiplantae</taxon>
        <taxon>Chlorophyta</taxon>
        <taxon>Chloropicophyceae</taxon>
        <taxon>Chloropicales</taxon>
        <taxon>Chloropicaceae</taxon>
        <taxon>Chloropicon</taxon>
    </lineage>
</organism>
<dbReference type="AlphaFoldDB" id="A0A7S2T3G5"/>
<evidence type="ECO:0008006" key="5">
    <source>
        <dbReference type="Google" id="ProtNLM"/>
    </source>
</evidence>
<gene>
    <name evidence="4" type="ORF">CPRI1469_LOCUS6565</name>
</gene>
<keyword evidence="3" id="KW-1133">Transmembrane helix</keyword>
<evidence type="ECO:0000256" key="3">
    <source>
        <dbReference type="SAM" id="Phobius"/>
    </source>
</evidence>
<dbReference type="PANTHER" id="PTHR34048:SF3">
    <property type="entry name" value="LOW-DENSITY RECEPTOR-LIKE PROTEIN"/>
    <property type="match status" value="1"/>
</dbReference>
<keyword evidence="3" id="KW-0812">Transmembrane</keyword>
<sequence length="241" mass="27519">MIQKPKHTTTTTTTYVKVSLRHEFEDEGDARNGSNVRGRNLRFLLFRKTLSVERLGHQKENEKKKLKRLFFMLFHGFAMPLSVSLSAKKKRSARPRSRKMISTTVARPRTRHLGSSVRSKRFQLQQLHGRRERPLHHHQQQQRRCLVEARSSKQGSGGFWSGVLVGGTVFGVLGFLFAPQVSRALLNSERMKKLLGEGNENLEVTRDMLNDKISELNSAIDGVSQQLQSRTANKESQVESL</sequence>
<evidence type="ECO:0000313" key="4">
    <source>
        <dbReference type="EMBL" id="CAD9717703.1"/>
    </source>
</evidence>
<feature type="transmembrane region" description="Helical" evidence="3">
    <location>
        <begin position="159"/>
        <end position="178"/>
    </location>
</feature>
<accession>A0A7S2T3G5</accession>
<evidence type="ECO:0000256" key="1">
    <source>
        <dbReference type="SAM" id="Coils"/>
    </source>
</evidence>
<reference evidence="4" key="1">
    <citation type="submission" date="2021-01" db="EMBL/GenBank/DDBJ databases">
        <authorList>
            <person name="Corre E."/>
            <person name="Pelletier E."/>
            <person name="Niang G."/>
            <person name="Scheremetjew M."/>
            <person name="Finn R."/>
            <person name="Kale V."/>
            <person name="Holt S."/>
            <person name="Cochrane G."/>
            <person name="Meng A."/>
            <person name="Brown T."/>
            <person name="Cohen L."/>
        </authorList>
    </citation>
    <scope>NUCLEOTIDE SEQUENCE</scope>
    <source>
        <strain evidence="4">CCMP1205</strain>
    </source>
</reference>
<dbReference type="EMBL" id="HBHL01009804">
    <property type="protein sequence ID" value="CAD9717703.1"/>
    <property type="molecule type" value="Transcribed_RNA"/>
</dbReference>
<feature type="region of interest" description="Disordered" evidence="2">
    <location>
        <begin position="85"/>
        <end position="119"/>
    </location>
</feature>
<keyword evidence="1" id="KW-0175">Coiled coil</keyword>
<evidence type="ECO:0000256" key="2">
    <source>
        <dbReference type="SAM" id="MobiDB-lite"/>
    </source>
</evidence>
<dbReference type="GO" id="GO:0009535">
    <property type="term" value="C:chloroplast thylakoid membrane"/>
    <property type="evidence" value="ECO:0007669"/>
    <property type="project" value="TreeGrafter"/>
</dbReference>
<dbReference type="PANTHER" id="PTHR34048">
    <property type="entry name" value="LOW-DENSITY RECEPTOR-LIKE PROTEIN"/>
    <property type="match status" value="1"/>
</dbReference>
<feature type="compositionally biased region" description="Basic residues" evidence="2">
    <location>
        <begin position="87"/>
        <end position="99"/>
    </location>
</feature>
<protein>
    <recommendedName>
        <fullName evidence="5">YtxH domain-containing protein</fullName>
    </recommendedName>
</protein>
<dbReference type="InterPro" id="IPR040377">
    <property type="entry name" value="Ssl2009-like"/>
</dbReference>
<dbReference type="GO" id="GO:0009706">
    <property type="term" value="C:chloroplast inner membrane"/>
    <property type="evidence" value="ECO:0007669"/>
    <property type="project" value="TreeGrafter"/>
</dbReference>